<sequence>MSFESDLQKRSGVKTDISDGDFFLRKSVQDKNLRILKRGKFRHFEEAEGPELLLLNPQTKWFDLMGEQVNEAELIGLPQIIFLSATV</sequence>
<protein>
    <submittedName>
        <fullName evidence="1">Uncharacterized protein</fullName>
    </submittedName>
</protein>
<dbReference type="RefSeq" id="WP_114789047.1">
    <property type="nucleotide sequence ID" value="NZ_CP139960.1"/>
</dbReference>
<gene>
    <name evidence="1" type="ORF">U0035_05585</name>
</gene>
<accession>A0ABZ0W8J5</accession>
<reference evidence="1 2" key="1">
    <citation type="submission" date="2023-12" db="EMBL/GenBank/DDBJ databases">
        <title>Genome sequencing and assembly of bacterial species from a model synthetic community.</title>
        <authorList>
            <person name="Hogle S.L."/>
        </authorList>
    </citation>
    <scope>NUCLEOTIDE SEQUENCE [LARGE SCALE GENOMIC DNA]</scope>
    <source>
        <strain evidence="1 2">HAMBI_3031</strain>
    </source>
</reference>
<dbReference type="EMBL" id="CP139960">
    <property type="protein sequence ID" value="WQD39618.1"/>
    <property type="molecule type" value="Genomic_DNA"/>
</dbReference>
<name>A0ABZ0W8J5_9BACT</name>
<evidence type="ECO:0000313" key="2">
    <source>
        <dbReference type="Proteomes" id="UP001325680"/>
    </source>
</evidence>
<dbReference type="Proteomes" id="UP001325680">
    <property type="component" value="Chromosome"/>
</dbReference>
<keyword evidence="2" id="KW-1185">Reference proteome</keyword>
<evidence type="ECO:0000313" key="1">
    <source>
        <dbReference type="EMBL" id="WQD39618.1"/>
    </source>
</evidence>
<organism evidence="1 2">
    <name type="scientific">Niabella yanshanensis</name>
    <dbReference type="NCBI Taxonomy" id="577386"/>
    <lineage>
        <taxon>Bacteria</taxon>
        <taxon>Pseudomonadati</taxon>
        <taxon>Bacteroidota</taxon>
        <taxon>Chitinophagia</taxon>
        <taxon>Chitinophagales</taxon>
        <taxon>Chitinophagaceae</taxon>
        <taxon>Niabella</taxon>
    </lineage>
</organism>
<proteinExistence type="predicted"/>